<dbReference type="Gene3D" id="1.10.238.10">
    <property type="entry name" value="EF-hand"/>
    <property type="match status" value="2"/>
</dbReference>
<dbReference type="PANTHER" id="PTHR34524:SF6">
    <property type="entry name" value="CALCYPHOSINE LIKE"/>
    <property type="match status" value="1"/>
</dbReference>
<dbReference type="PROSITE" id="PS00018">
    <property type="entry name" value="EF_HAND_1"/>
    <property type="match status" value="4"/>
</dbReference>
<dbReference type="AlphaFoldDB" id="A0A0M0K168"/>
<evidence type="ECO:0000256" key="5">
    <source>
        <dbReference type="SAM" id="MobiDB-lite"/>
    </source>
</evidence>
<dbReference type="InterPro" id="IPR011992">
    <property type="entry name" value="EF-hand-dom_pair"/>
</dbReference>
<gene>
    <name evidence="7" type="ORF">Ctob_013927</name>
</gene>
<accession>A0A0M0K168</accession>
<dbReference type="PANTHER" id="PTHR34524">
    <property type="entry name" value="CALCYPHOSIN"/>
    <property type="match status" value="1"/>
</dbReference>
<evidence type="ECO:0000313" key="7">
    <source>
        <dbReference type="EMBL" id="KOO32621.1"/>
    </source>
</evidence>
<reference evidence="8" key="1">
    <citation type="journal article" date="2015" name="PLoS Genet.">
        <title>Genome Sequence and Transcriptome Analyses of Chrysochromulina tobin: Metabolic Tools for Enhanced Algal Fitness in the Prominent Order Prymnesiales (Haptophyceae).</title>
        <authorList>
            <person name="Hovde B.T."/>
            <person name="Deodato C.R."/>
            <person name="Hunsperger H.M."/>
            <person name="Ryken S.A."/>
            <person name="Yost W."/>
            <person name="Jha R.K."/>
            <person name="Patterson J."/>
            <person name="Monnat R.J. Jr."/>
            <person name="Barlow S.B."/>
            <person name="Starkenburg S.R."/>
            <person name="Cattolico R.A."/>
        </authorList>
    </citation>
    <scope>NUCLEOTIDE SEQUENCE</scope>
    <source>
        <strain evidence="8">CCMP291</strain>
    </source>
</reference>
<feature type="domain" description="EF-hand" evidence="6">
    <location>
        <begin position="168"/>
        <end position="203"/>
    </location>
</feature>
<feature type="domain" description="EF-hand" evidence="6">
    <location>
        <begin position="33"/>
        <end position="68"/>
    </location>
</feature>
<evidence type="ECO:0000256" key="4">
    <source>
        <dbReference type="SAM" id="Coils"/>
    </source>
</evidence>
<keyword evidence="1" id="KW-0479">Metal-binding</keyword>
<dbReference type="GO" id="GO:0005509">
    <property type="term" value="F:calcium ion binding"/>
    <property type="evidence" value="ECO:0007669"/>
    <property type="project" value="InterPro"/>
</dbReference>
<sequence>MADLVRTWDKNGDGDISKMEMRTLMRSELNIKAENNEIDAFFMTMDSDGSGSLDLDEMKLALVKLLHLSISAVGEAAALRAKAQQLREKAAFVKQVAEAMRAYEQAELRLAEARSKGLGKTVEAKIGEKIVSKNMKIGDVMKKWDKDGGGKLDKAEFREAVLEMGVDATAAELDEHFTKIDGNGNGVLDAGEISVMLKRLTNAGLAMRSEEKELSNLSLSLRKAALKLQKDLDNRNAKEEKEAQEAQKAAAEAAKAAEEARAAEAEERAARKAAAIAKRLSDKEANDALVAARRKKPSE</sequence>
<keyword evidence="8" id="KW-1185">Reference proteome</keyword>
<dbReference type="Pfam" id="PF13833">
    <property type="entry name" value="EF-hand_8"/>
    <property type="match status" value="1"/>
</dbReference>
<dbReference type="InterPro" id="IPR018247">
    <property type="entry name" value="EF_Hand_1_Ca_BS"/>
</dbReference>
<dbReference type="Proteomes" id="UP000037460">
    <property type="component" value="Unassembled WGS sequence"/>
</dbReference>
<feature type="region of interest" description="Disordered" evidence="5">
    <location>
        <begin position="236"/>
        <end position="269"/>
    </location>
</feature>
<feature type="domain" description="EF-hand" evidence="6">
    <location>
        <begin position="132"/>
        <end position="167"/>
    </location>
</feature>
<dbReference type="InterPro" id="IPR002048">
    <property type="entry name" value="EF_hand_dom"/>
</dbReference>
<protein>
    <recommendedName>
        <fullName evidence="6">EF-hand domain-containing protein</fullName>
    </recommendedName>
</protein>
<keyword evidence="3" id="KW-0106">Calcium</keyword>
<feature type="compositionally biased region" description="Basic and acidic residues" evidence="5">
    <location>
        <begin position="236"/>
        <end position="245"/>
    </location>
</feature>
<feature type="domain" description="EF-hand" evidence="6">
    <location>
        <begin position="1"/>
        <end position="31"/>
    </location>
</feature>
<evidence type="ECO:0000256" key="2">
    <source>
        <dbReference type="ARBA" id="ARBA00022737"/>
    </source>
</evidence>
<dbReference type="SMART" id="SM00054">
    <property type="entry name" value="EFh"/>
    <property type="match status" value="4"/>
</dbReference>
<evidence type="ECO:0000259" key="6">
    <source>
        <dbReference type="PROSITE" id="PS50222"/>
    </source>
</evidence>
<feature type="coiled-coil region" evidence="4">
    <location>
        <begin position="76"/>
        <end position="116"/>
    </location>
</feature>
<keyword evidence="4" id="KW-0175">Coiled coil</keyword>
<proteinExistence type="predicted"/>
<dbReference type="CDD" id="cd00051">
    <property type="entry name" value="EFh"/>
    <property type="match status" value="2"/>
</dbReference>
<dbReference type="PROSITE" id="PS50222">
    <property type="entry name" value="EF_HAND_2"/>
    <property type="match status" value="4"/>
</dbReference>
<dbReference type="SUPFAM" id="SSF47473">
    <property type="entry name" value="EF-hand"/>
    <property type="match status" value="1"/>
</dbReference>
<dbReference type="EMBL" id="JWZX01001724">
    <property type="protein sequence ID" value="KOO32621.1"/>
    <property type="molecule type" value="Genomic_DNA"/>
</dbReference>
<dbReference type="Pfam" id="PF13202">
    <property type="entry name" value="EF-hand_5"/>
    <property type="match status" value="2"/>
</dbReference>
<evidence type="ECO:0000313" key="8">
    <source>
        <dbReference type="Proteomes" id="UP000037460"/>
    </source>
</evidence>
<evidence type="ECO:0000256" key="3">
    <source>
        <dbReference type="ARBA" id="ARBA00022837"/>
    </source>
</evidence>
<keyword evidence="2" id="KW-0677">Repeat</keyword>
<feature type="compositionally biased region" description="Basic and acidic residues" evidence="5">
    <location>
        <begin position="255"/>
        <end position="269"/>
    </location>
</feature>
<name>A0A0M0K168_9EUKA</name>
<comment type="caution">
    <text evidence="7">The sequence shown here is derived from an EMBL/GenBank/DDBJ whole genome shotgun (WGS) entry which is preliminary data.</text>
</comment>
<organism evidence="7 8">
    <name type="scientific">Chrysochromulina tobinii</name>
    <dbReference type="NCBI Taxonomy" id="1460289"/>
    <lineage>
        <taxon>Eukaryota</taxon>
        <taxon>Haptista</taxon>
        <taxon>Haptophyta</taxon>
        <taxon>Prymnesiophyceae</taxon>
        <taxon>Prymnesiales</taxon>
        <taxon>Chrysochromulinaceae</taxon>
        <taxon>Chrysochromulina</taxon>
    </lineage>
</organism>
<dbReference type="InterPro" id="IPR051581">
    <property type="entry name" value="Ca-bind"/>
</dbReference>
<evidence type="ECO:0000256" key="1">
    <source>
        <dbReference type="ARBA" id="ARBA00022723"/>
    </source>
</evidence>